<gene>
    <name evidence="2" type="ORF">GCM10011613_21190</name>
</gene>
<sequence length="285" mass="33514">MNNAFASAIYAGTVRHRRFSPKSHQFEYQVFMMYLDTREIEHIFSLSPFWSLTHFAPAQFRRSDFHIDRTSTNTDTPKKLPSVDESVRRSVYNECGIRLNGPIRMLVNLRYWGFNMNPISTYYCFDDAGENLVAILAEVHNTPWNERHFYVLTCGQSASKQSFQFKKQFHVSPFNPIQMDYHWYSTTPEKNLALHLENWQGENKVMDATMTLVREEITATSLNKILIRFPWMTVKVISAIYWQALKLWWKGVPIFNHPTLSESTSNIKTSNQIHKETTHEIDQPY</sequence>
<evidence type="ECO:0000313" key="3">
    <source>
        <dbReference type="Proteomes" id="UP000619761"/>
    </source>
</evidence>
<proteinExistence type="predicted"/>
<dbReference type="InterPro" id="IPR010775">
    <property type="entry name" value="DUF1365"/>
</dbReference>
<feature type="compositionally biased region" description="Basic and acidic residues" evidence="1">
    <location>
        <begin position="273"/>
        <end position="285"/>
    </location>
</feature>
<evidence type="ECO:0000256" key="1">
    <source>
        <dbReference type="SAM" id="MobiDB-lite"/>
    </source>
</evidence>
<keyword evidence="3" id="KW-1185">Reference proteome</keyword>
<dbReference type="RefSeq" id="WP_189418162.1">
    <property type="nucleotide sequence ID" value="NZ_BMYZ01000001.1"/>
</dbReference>
<dbReference type="Pfam" id="PF07103">
    <property type="entry name" value="DUF1365"/>
    <property type="match status" value="1"/>
</dbReference>
<organism evidence="2 3">
    <name type="scientific">Cellvibrio zantedeschiae</name>
    <dbReference type="NCBI Taxonomy" id="1237077"/>
    <lineage>
        <taxon>Bacteria</taxon>
        <taxon>Pseudomonadati</taxon>
        <taxon>Pseudomonadota</taxon>
        <taxon>Gammaproteobacteria</taxon>
        <taxon>Cellvibrionales</taxon>
        <taxon>Cellvibrionaceae</taxon>
        <taxon>Cellvibrio</taxon>
    </lineage>
</organism>
<dbReference type="PANTHER" id="PTHR33973">
    <property type="entry name" value="OS07G0153300 PROTEIN"/>
    <property type="match status" value="1"/>
</dbReference>
<evidence type="ECO:0000313" key="2">
    <source>
        <dbReference type="EMBL" id="GGY75441.1"/>
    </source>
</evidence>
<dbReference type="PANTHER" id="PTHR33973:SF4">
    <property type="entry name" value="OS07G0153300 PROTEIN"/>
    <property type="match status" value="1"/>
</dbReference>
<comment type="caution">
    <text evidence="2">The sequence shown here is derived from an EMBL/GenBank/DDBJ whole genome shotgun (WGS) entry which is preliminary data.</text>
</comment>
<feature type="region of interest" description="Disordered" evidence="1">
    <location>
        <begin position="266"/>
        <end position="285"/>
    </location>
</feature>
<dbReference type="Proteomes" id="UP000619761">
    <property type="component" value="Unassembled WGS sequence"/>
</dbReference>
<reference evidence="3" key="1">
    <citation type="journal article" date="2019" name="Int. J. Syst. Evol. Microbiol.">
        <title>The Global Catalogue of Microorganisms (GCM) 10K type strain sequencing project: providing services to taxonomists for standard genome sequencing and annotation.</title>
        <authorList>
            <consortium name="The Broad Institute Genomics Platform"/>
            <consortium name="The Broad Institute Genome Sequencing Center for Infectious Disease"/>
            <person name="Wu L."/>
            <person name="Ma J."/>
        </authorList>
    </citation>
    <scope>NUCLEOTIDE SEQUENCE [LARGE SCALE GENOMIC DNA]</scope>
    <source>
        <strain evidence="3">KCTC 32239</strain>
    </source>
</reference>
<dbReference type="EMBL" id="BMYZ01000001">
    <property type="protein sequence ID" value="GGY75441.1"/>
    <property type="molecule type" value="Genomic_DNA"/>
</dbReference>
<protein>
    <submittedName>
        <fullName evidence="2">DUF1365 domain-containing protein</fullName>
    </submittedName>
</protein>
<accession>A0ABQ3B3W3</accession>
<name>A0ABQ3B3W3_9GAMM</name>